<evidence type="ECO:0000256" key="10">
    <source>
        <dbReference type="SAM" id="MobiDB-lite"/>
    </source>
</evidence>
<evidence type="ECO:0000256" key="4">
    <source>
        <dbReference type="ARBA" id="ARBA00022695"/>
    </source>
</evidence>
<dbReference type="Pfam" id="PF01129">
    <property type="entry name" value="ART"/>
    <property type="match status" value="1"/>
</dbReference>
<keyword evidence="9" id="KW-0520">NAD</keyword>
<evidence type="ECO:0000256" key="7">
    <source>
        <dbReference type="ARBA" id="ARBA00047597"/>
    </source>
</evidence>
<feature type="region of interest" description="Disordered" evidence="10">
    <location>
        <begin position="1"/>
        <end position="35"/>
    </location>
</feature>
<evidence type="ECO:0000256" key="9">
    <source>
        <dbReference type="RuleBase" id="RU361228"/>
    </source>
</evidence>
<evidence type="ECO:0000313" key="13">
    <source>
        <dbReference type="Proteomes" id="UP000663829"/>
    </source>
</evidence>
<evidence type="ECO:0000313" key="11">
    <source>
        <dbReference type="EMBL" id="CAF1147762.1"/>
    </source>
</evidence>
<feature type="repeat" description="TPR" evidence="8">
    <location>
        <begin position="512"/>
        <end position="545"/>
    </location>
</feature>
<keyword evidence="5" id="KW-0677">Repeat</keyword>
<dbReference type="Pfam" id="PF13424">
    <property type="entry name" value="TPR_12"/>
    <property type="match status" value="2"/>
</dbReference>
<evidence type="ECO:0000256" key="2">
    <source>
        <dbReference type="ARBA" id="ARBA00022676"/>
    </source>
</evidence>
<evidence type="ECO:0000256" key="1">
    <source>
        <dbReference type="ARBA" id="ARBA00009558"/>
    </source>
</evidence>
<reference evidence="11" key="1">
    <citation type="submission" date="2021-02" db="EMBL/GenBank/DDBJ databases">
        <authorList>
            <person name="Nowell W R."/>
        </authorList>
    </citation>
    <scope>NUCLEOTIDE SEQUENCE</scope>
</reference>
<comment type="catalytic activity">
    <reaction evidence="7 9">
        <text>L-arginyl-[protein] + NAD(+) = N(omega)-(ADP-D-ribosyl)-L-arginyl-[protein] + nicotinamide + H(+)</text>
        <dbReference type="Rhea" id="RHEA:19149"/>
        <dbReference type="Rhea" id="RHEA-COMP:10532"/>
        <dbReference type="Rhea" id="RHEA-COMP:15087"/>
        <dbReference type="ChEBI" id="CHEBI:15378"/>
        <dbReference type="ChEBI" id="CHEBI:17154"/>
        <dbReference type="ChEBI" id="CHEBI:29965"/>
        <dbReference type="ChEBI" id="CHEBI:57540"/>
        <dbReference type="ChEBI" id="CHEBI:142554"/>
        <dbReference type="EC" id="2.4.2.31"/>
    </reaction>
</comment>
<dbReference type="Proteomes" id="UP000663829">
    <property type="component" value="Unassembled WGS sequence"/>
</dbReference>
<dbReference type="PROSITE" id="PS50293">
    <property type="entry name" value="TPR_REGION"/>
    <property type="match status" value="1"/>
</dbReference>
<name>A0A814SLZ5_9BILA</name>
<protein>
    <recommendedName>
        <fullName evidence="9">NAD(P)(+)--arginine ADP-ribosyltransferase</fullName>
        <ecNumber evidence="9">2.4.2.31</ecNumber>
    </recommendedName>
    <alternativeName>
        <fullName evidence="9">Mono(ADP-ribosyl)transferase</fullName>
    </alternativeName>
</protein>
<dbReference type="PROSITE" id="PS51996">
    <property type="entry name" value="TR_MART"/>
    <property type="match status" value="1"/>
</dbReference>
<dbReference type="EMBL" id="CAJNOQ010006798">
    <property type="protein sequence ID" value="CAF1147762.1"/>
    <property type="molecule type" value="Genomic_DNA"/>
</dbReference>
<dbReference type="GO" id="GO:0106274">
    <property type="term" value="F:NAD+-protein-arginine ADP-ribosyltransferase activity"/>
    <property type="evidence" value="ECO:0007669"/>
    <property type="project" value="UniProtKB-EC"/>
</dbReference>
<feature type="repeat" description="TPR" evidence="8">
    <location>
        <begin position="432"/>
        <end position="465"/>
    </location>
</feature>
<keyword evidence="3 9" id="KW-0808">Transferase</keyword>
<dbReference type="SUPFAM" id="SSF48452">
    <property type="entry name" value="TPR-like"/>
    <property type="match status" value="1"/>
</dbReference>
<dbReference type="PANTHER" id="PTHR45641">
    <property type="entry name" value="TETRATRICOPEPTIDE REPEAT PROTEIN (AFU_ORTHOLOGUE AFUA_6G03870)"/>
    <property type="match status" value="1"/>
</dbReference>
<dbReference type="PROSITE" id="PS50005">
    <property type="entry name" value="TPR"/>
    <property type="match status" value="2"/>
</dbReference>
<comment type="caution">
    <text evidence="11">The sequence shown here is derived from an EMBL/GenBank/DDBJ whole genome shotgun (WGS) entry which is preliminary data.</text>
</comment>
<accession>A0A814SLZ5</accession>
<sequence length="733" mass="85630">MEESASKKLKLSDIQRSNEDGSKDAATKDPRIEKTVDRHPYEVAGNKEDVTLIWLDANIDDSDDCKQTLNMFYELNDYVQPYTDTEICTAFIRSIVDEKIFLVSSDELGRNILPQIHSLQTVQSIFIYGDNHPPNTDYFSKYSKVVEVSIKRNSLMESIKVRVKRTSKQIIAFNLFDHKQKSTRNLTREPAAFLWFQILVDVLKQLPHNIQAKEQMLDVCKNYYRTNEIELQNIERFRSRYKPEDAISWYTEGCFVYKLLNKALRTEDVYLLYLFRFYIIDLCKQLEDENQRYASCCTLYRGQLMSSDEFDKLSKNIRSLISTNGFLSTTRDIRVALMFSGGDQVSHGMKSVLFEIKVDRPLGTLVFADIERFSHFEDEKEVLFSIGATFKIENVAFDEDLKTWRVKITATDEGAESVQAHINHMRQELEETNPTRLFGKLLLDMGQYSKAEAYFRLVLDTLPKDHADFPSLYHGLGYLHYLRHEYDQALKYDTHAYKIRKEKLPPNHLDIAKSAINLGCDYERHGDYSKAMDLFKEALEIREKNYTGDHMNIALALVCIGDTHMQLGDYKNAHKYLTRGLEIYQRVLPSKHAKIVRTIIKIGHLFYKQKVYDHAIEYYLDGYKMAEDILPFEHPRLMEYFEHIVKTYEKMRNMEDALKFCNEKLTIQRELFGEVHPNIAKIHIIIGDYCSNIEQKLFEYFQALEILKKCVPAEERAIADCMSKIDTIKSLSA</sequence>
<dbReference type="SMART" id="SM00028">
    <property type="entry name" value="TPR"/>
    <property type="match status" value="6"/>
</dbReference>
<evidence type="ECO:0000256" key="5">
    <source>
        <dbReference type="ARBA" id="ARBA00022737"/>
    </source>
</evidence>
<keyword evidence="9" id="KW-0521">NADP</keyword>
<evidence type="ECO:0000256" key="3">
    <source>
        <dbReference type="ARBA" id="ARBA00022679"/>
    </source>
</evidence>
<dbReference type="InterPro" id="IPR011990">
    <property type="entry name" value="TPR-like_helical_dom_sf"/>
</dbReference>
<dbReference type="InterPro" id="IPR019734">
    <property type="entry name" value="TPR_rpt"/>
</dbReference>
<evidence type="ECO:0000256" key="6">
    <source>
        <dbReference type="ARBA" id="ARBA00022803"/>
    </source>
</evidence>
<dbReference type="Gene3D" id="1.25.40.10">
    <property type="entry name" value="Tetratricopeptide repeat domain"/>
    <property type="match status" value="2"/>
</dbReference>
<gene>
    <name evidence="11" type="ORF">GPM918_LOCUS21020</name>
    <name evidence="12" type="ORF">SRO942_LOCUS21018</name>
</gene>
<dbReference type="SUPFAM" id="SSF56399">
    <property type="entry name" value="ADP-ribosylation"/>
    <property type="match status" value="1"/>
</dbReference>
<dbReference type="EMBL" id="CAJOBC010006799">
    <property type="protein sequence ID" value="CAF3911387.1"/>
    <property type="molecule type" value="Genomic_DNA"/>
</dbReference>
<dbReference type="AlphaFoldDB" id="A0A814SLZ5"/>
<evidence type="ECO:0000256" key="8">
    <source>
        <dbReference type="PROSITE-ProRule" id="PRU00339"/>
    </source>
</evidence>
<dbReference type="InterPro" id="IPR000768">
    <property type="entry name" value="ART"/>
</dbReference>
<keyword evidence="6 8" id="KW-0802">TPR repeat</keyword>
<dbReference type="Gene3D" id="3.90.176.10">
    <property type="entry name" value="Toxin ADP-ribosyltransferase, Chain A, domain 1"/>
    <property type="match status" value="1"/>
</dbReference>
<organism evidence="11 13">
    <name type="scientific">Didymodactylos carnosus</name>
    <dbReference type="NCBI Taxonomy" id="1234261"/>
    <lineage>
        <taxon>Eukaryota</taxon>
        <taxon>Metazoa</taxon>
        <taxon>Spiralia</taxon>
        <taxon>Gnathifera</taxon>
        <taxon>Rotifera</taxon>
        <taxon>Eurotatoria</taxon>
        <taxon>Bdelloidea</taxon>
        <taxon>Philodinida</taxon>
        <taxon>Philodinidae</taxon>
        <taxon>Didymodactylos</taxon>
    </lineage>
</organism>
<keyword evidence="13" id="KW-1185">Reference proteome</keyword>
<evidence type="ECO:0000313" key="12">
    <source>
        <dbReference type="EMBL" id="CAF3911387.1"/>
    </source>
</evidence>
<dbReference type="OrthoDB" id="626167at2759"/>
<keyword evidence="2 9" id="KW-0328">Glycosyltransferase</keyword>
<proteinExistence type="inferred from homology"/>
<dbReference type="PANTHER" id="PTHR45641:SF19">
    <property type="entry name" value="NEPHROCYSTIN-3"/>
    <property type="match status" value="1"/>
</dbReference>
<comment type="similarity">
    <text evidence="1 9">Belongs to the Arg-specific ADP-ribosyltransferase family.</text>
</comment>
<dbReference type="EC" id="2.4.2.31" evidence="9"/>
<keyword evidence="4" id="KW-0548">Nucleotidyltransferase</keyword>
<dbReference type="Proteomes" id="UP000681722">
    <property type="component" value="Unassembled WGS sequence"/>
</dbReference>
<dbReference type="GO" id="GO:0016779">
    <property type="term" value="F:nucleotidyltransferase activity"/>
    <property type="evidence" value="ECO:0007669"/>
    <property type="project" value="UniProtKB-KW"/>
</dbReference>